<dbReference type="Pfam" id="PF13581">
    <property type="entry name" value="HATPase_c_2"/>
    <property type="match status" value="1"/>
</dbReference>
<dbReference type="EMBL" id="CP108253">
    <property type="protein sequence ID" value="WTU41337.1"/>
    <property type="molecule type" value="Genomic_DNA"/>
</dbReference>
<evidence type="ECO:0000256" key="1">
    <source>
        <dbReference type="ARBA" id="ARBA00022527"/>
    </source>
</evidence>
<keyword evidence="1" id="KW-0723">Serine/threonine-protein kinase</keyword>
<proteinExistence type="predicted"/>
<gene>
    <name evidence="3" type="ORF">OHV25_17990</name>
</gene>
<dbReference type="InterPro" id="IPR050267">
    <property type="entry name" value="Anti-sigma-factor_SerPK"/>
</dbReference>
<keyword evidence="1" id="KW-0418">Kinase</keyword>
<evidence type="ECO:0000259" key="2">
    <source>
        <dbReference type="Pfam" id="PF13581"/>
    </source>
</evidence>
<dbReference type="AlphaFoldDB" id="A0AAU2H208"/>
<name>A0AAU2H208_9ACTN</name>
<keyword evidence="3" id="KW-0067">ATP-binding</keyword>
<dbReference type="GO" id="GO:0005524">
    <property type="term" value="F:ATP binding"/>
    <property type="evidence" value="ECO:0007669"/>
    <property type="project" value="UniProtKB-KW"/>
</dbReference>
<dbReference type="GO" id="GO:0004674">
    <property type="term" value="F:protein serine/threonine kinase activity"/>
    <property type="evidence" value="ECO:0007669"/>
    <property type="project" value="UniProtKB-KW"/>
</dbReference>
<dbReference type="CDD" id="cd16936">
    <property type="entry name" value="HATPase_RsbW-like"/>
    <property type="match status" value="1"/>
</dbReference>
<feature type="domain" description="Histidine kinase/HSP90-like ATPase" evidence="2">
    <location>
        <begin position="18"/>
        <end position="127"/>
    </location>
</feature>
<accession>A0AAU2H208</accession>
<dbReference type="InterPro" id="IPR003594">
    <property type="entry name" value="HATPase_dom"/>
</dbReference>
<dbReference type="Gene3D" id="3.30.565.10">
    <property type="entry name" value="Histidine kinase-like ATPase, C-terminal domain"/>
    <property type="match status" value="1"/>
</dbReference>
<dbReference type="PANTHER" id="PTHR35526">
    <property type="entry name" value="ANTI-SIGMA-F FACTOR RSBW-RELATED"/>
    <property type="match status" value="1"/>
</dbReference>
<dbReference type="PANTHER" id="PTHR35526:SF3">
    <property type="entry name" value="ANTI-SIGMA-F FACTOR RSBW"/>
    <property type="match status" value="1"/>
</dbReference>
<reference evidence="3" key="1">
    <citation type="submission" date="2022-10" db="EMBL/GenBank/DDBJ databases">
        <title>The complete genomes of actinobacterial strains from the NBC collection.</title>
        <authorList>
            <person name="Joergensen T.S."/>
            <person name="Alvarez Arevalo M."/>
            <person name="Sterndorff E.B."/>
            <person name="Faurdal D."/>
            <person name="Vuksanovic O."/>
            <person name="Mourched A.-S."/>
            <person name="Charusanti P."/>
            <person name="Shaw S."/>
            <person name="Blin K."/>
            <person name="Weber T."/>
        </authorList>
    </citation>
    <scope>NUCLEOTIDE SEQUENCE</scope>
    <source>
        <strain evidence="3">NBC_00060</strain>
    </source>
</reference>
<sequence length="131" mass="13822">MDEYMSRVPAGIWGLICPGSPEEVARARRWTRDVLREHPRVDDAVLVVSELGTNALTHTAGDALRVMLTVTEGRVTVAVTDSGGAPQGPKVTESTEDAVHGRGLSIVMALAQCLAVTGDEAGRTVTAELPC</sequence>
<dbReference type="SUPFAM" id="SSF55874">
    <property type="entry name" value="ATPase domain of HSP90 chaperone/DNA topoisomerase II/histidine kinase"/>
    <property type="match status" value="1"/>
</dbReference>
<evidence type="ECO:0000313" key="3">
    <source>
        <dbReference type="EMBL" id="WTU41337.1"/>
    </source>
</evidence>
<protein>
    <submittedName>
        <fullName evidence="3">ATP-binding protein</fullName>
    </submittedName>
</protein>
<dbReference type="InterPro" id="IPR036890">
    <property type="entry name" value="HATPase_C_sf"/>
</dbReference>
<organism evidence="3">
    <name type="scientific">Streptomyces sp. NBC_00060</name>
    <dbReference type="NCBI Taxonomy" id="2975636"/>
    <lineage>
        <taxon>Bacteria</taxon>
        <taxon>Bacillati</taxon>
        <taxon>Actinomycetota</taxon>
        <taxon>Actinomycetes</taxon>
        <taxon>Kitasatosporales</taxon>
        <taxon>Streptomycetaceae</taxon>
        <taxon>Streptomyces</taxon>
    </lineage>
</organism>
<keyword evidence="1" id="KW-0808">Transferase</keyword>
<keyword evidence="3" id="KW-0547">Nucleotide-binding</keyword>